<evidence type="ECO:0000256" key="1">
    <source>
        <dbReference type="SAM" id="MobiDB-lite"/>
    </source>
</evidence>
<feature type="region of interest" description="Disordered" evidence="1">
    <location>
        <begin position="142"/>
        <end position="165"/>
    </location>
</feature>
<feature type="region of interest" description="Disordered" evidence="1">
    <location>
        <begin position="15"/>
        <end position="100"/>
    </location>
</feature>
<dbReference type="Ensembl" id="ENSMPUT00000000102.1">
    <property type="protein sequence ID" value="ENSMPUP00000000098.1"/>
    <property type="gene ID" value="ENSMPUG00000000102.1"/>
</dbReference>
<evidence type="ECO:0000313" key="2">
    <source>
        <dbReference type="Ensembl" id="ENSMPUP00000000098.1"/>
    </source>
</evidence>
<name>M3XLZ8_MUSPF</name>
<dbReference type="EMBL" id="AEYP01072134">
    <property type="status" value="NOT_ANNOTATED_CDS"/>
    <property type="molecule type" value="Genomic_DNA"/>
</dbReference>
<accession>M3XLZ8</accession>
<organism evidence="2">
    <name type="scientific">Mustela putorius furo</name>
    <name type="common">European domestic ferret</name>
    <name type="synonym">Mustela furo</name>
    <dbReference type="NCBI Taxonomy" id="9669"/>
    <lineage>
        <taxon>Eukaryota</taxon>
        <taxon>Metazoa</taxon>
        <taxon>Chordata</taxon>
        <taxon>Craniata</taxon>
        <taxon>Vertebrata</taxon>
        <taxon>Euteleostomi</taxon>
        <taxon>Mammalia</taxon>
        <taxon>Eutheria</taxon>
        <taxon>Laurasiatheria</taxon>
        <taxon>Carnivora</taxon>
        <taxon>Caniformia</taxon>
        <taxon>Musteloidea</taxon>
        <taxon>Mustelidae</taxon>
        <taxon>Mustelinae</taxon>
        <taxon>Mustela</taxon>
    </lineage>
</organism>
<proteinExistence type="predicted"/>
<dbReference type="EMBL" id="AEYP01072135">
    <property type="status" value="NOT_ANNOTATED_CDS"/>
    <property type="molecule type" value="Genomic_DNA"/>
</dbReference>
<feature type="compositionally biased region" description="Low complexity" evidence="1">
    <location>
        <begin position="43"/>
        <end position="72"/>
    </location>
</feature>
<dbReference type="AlphaFoldDB" id="M3XLZ8"/>
<dbReference type="EMBL" id="AEYP01072133">
    <property type="status" value="NOT_ANNOTATED_CDS"/>
    <property type="molecule type" value="Genomic_DNA"/>
</dbReference>
<reference evidence="2" key="1">
    <citation type="submission" date="2024-06" db="UniProtKB">
        <authorList>
            <consortium name="Ensembl"/>
        </authorList>
    </citation>
    <scope>IDENTIFICATION</scope>
</reference>
<feature type="compositionally biased region" description="Basic residues" evidence="1">
    <location>
        <begin position="73"/>
        <end position="100"/>
    </location>
</feature>
<protein>
    <submittedName>
        <fullName evidence="2">Uncharacterized protein</fullName>
    </submittedName>
</protein>
<dbReference type="HOGENOM" id="CLU_1189581_0_0_1"/>
<dbReference type="InParanoid" id="M3XLZ8"/>
<sequence length="233" mass="25280">MRRKSCCWLTCSWSKHKSSWEGPPREPLQPSHADPARQPSSHPGLPLGLGAAGAAAATAAAAPGPRPAARGFPRPRLRGRSRSPHVRGARRARGIRGARGRTRRPLIRRRRPRFLLLEFAQMPAPPSSAPGPLPATAAALRTAPPPRLSPSWPNRSEGAVGPRGGPKCTPGIQPCALFKAPLNGRHLFREAFPGWAGYRPSGSYYILILWFSRLFYHLTIVAVSCVPPHDHLG</sequence>